<feature type="compositionally biased region" description="Polar residues" evidence="1">
    <location>
        <begin position="1"/>
        <end position="14"/>
    </location>
</feature>
<dbReference type="EMBL" id="JAUTXT010000025">
    <property type="protein sequence ID" value="KAK3673441.1"/>
    <property type="molecule type" value="Genomic_DNA"/>
</dbReference>
<sequence length="75" mass="8336">MGDSYSTGEVNNQAPKPDGVNTVCLSRENIEKLEVRGYNDPTRGQITWKTVFSSDRMPTDWLTTGIATCINITKL</sequence>
<protein>
    <submittedName>
        <fullName evidence="2">Uncharacterized protein</fullName>
    </submittedName>
</protein>
<name>A0AAE0WKL0_9PEZI</name>
<proteinExistence type="predicted"/>
<evidence type="ECO:0000313" key="2">
    <source>
        <dbReference type="EMBL" id="KAK3673441.1"/>
    </source>
</evidence>
<reference evidence="2" key="1">
    <citation type="submission" date="2023-07" db="EMBL/GenBank/DDBJ databases">
        <title>Black Yeasts Isolated from many extreme environments.</title>
        <authorList>
            <person name="Coleine C."/>
            <person name="Stajich J.E."/>
            <person name="Selbmann L."/>
        </authorList>
    </citation>
    <scope>NUCLEOTIDE SEQUENCE</scope>
    <source>
        <strain evidence="2">CCFEE 5485</strain>
    </source>
</reference>
<organism evidence="2 3">
    <name type="scientific">Recurvomyces mirabilis</name>
    <dbReference type="NCBI Taxonomy" id="574656"/>
    <lineage>
        <taxon>Eukaryota</taxon>
        <taxon>Fungi</taxon>
        <taxon>Dikarya</taxon>
        <taxon>Ascomycota</taxon>
        <taxon>Pezizomycotina</taxon>
        <taxon>Dothideomycetes</taxon>
        <taxon>Dothideomycetidae</taxon>
        <taxon>Mycosphaerellales</taxon>
        <taxon>Teratosphaeriaceae</taxon>
        <taxon>Recurvomyces</taxon>
    </lineage>
</organism>
<dbReference type="AlphaFoldDB" id="A0AAE0WKL0"/>
<comment type="caution">
    <text evidence="2">The sequence shown here is derived from an EMBL/GenBank/DDBJ whole genome shotgun (WGS) entry which is preliminary data.</text>
</comment>
<accession>A0AAE0WKL0</accession>
<feature type="region of interest" description="Disordered" evidence="1">
    <location>
        <begin position="1"/>
        <end position="21"/>
    </location>
</feature>
<evidence type="ECO:0000313" key="3">
    <source>
        <dbReference type="Proteomes" id="UP001274830"/>
    </source>
</evidence>
<keyword evidence="3" id="KW-1185">Reference proteome</keyword>
<dbReference type="Proteomes" id="UP001274830">
    <property type="component" value="Unassembled WGS sequence"/>
</dbReference>
<gene>
    <name evidence="2" type="ORF">LTR78_006675</name>
</gene>
<evidence type="ECO:0000256" key="1">
    <source>
        <dbReference type="SAM" id="MobiDB-lite"/>
    </source>
</evidence>